<accession>A0ACC3CAE9</accession>
<dbReference type="Proteomes" id="UP000798662">
    <property type="component" value="Chromosome 3"/>
</dbReference>
<proteinExistence type="predicted"/>
<keyword evidence="2" id="KW-1185">Reference proteome</keyword>
<organism evidence="1 2">
    <name type="scientific">Pyropia yezoensis</name>
    <name type="common">Susabi-nori</name>
    <name type="synonym">Porphyra yezoensis</name>
    <dbReference type="NCBI Taxonomy" id="2788"/>
    <lineage>
        <taxon>Eukaryota</taxon>
        <taxon>Rhodophyta</taxon>
        <taxon>Bangiophyceae</taxon>
        <taxon>Bangiales</taxon>
        <taxon>Bangiaceae</taxon>
        <taxon>Pyropia</taxon>
    </lineage>
</organism>
<reference evidence="1" key="1">
    <citation type="submission" date="2019-11" db="EMBL/GenBank/DDBJ databases">
        <title>Nori genome reveals adaptations in red seaweeds to the harsh intertidal environment.</title>
        <authorList>
            <person name="Wang D."/>
            <person name="Mao Y."/>
        </authorList>
    </citation>
    <scope>NUCLEOTIDE SEQUENCE</scope>
    <source>
        <tissue evidence="1">Gametophyte</tissue>
    </source>
</reference>
<evidence type="ECO:0000313" key="1">
    <source>
        <dbReference type="EMBL" id="KAK1867195.1"/>
    </source>
</evidence>
<dbReference type="EMBL" id="CM020620">
    <property type="protein sequence ID" value="KAK1867195.1"/>
    <property type="molecule type" value="Genomic_DNA"/>
</dbReference>
<evidence type="ECO:0000313" key="2">
    <source>
        <dbReference type="Proteomes" id="UP000798662"/>
    </source>
</evidence>
<name>A0ACC3CAE9_PYRYE</name>
<comment type="caution">
    <text evidence="1">The sequence shown here is derived from an EMBL/GenBank/DDBJ whole genome shotgun (WGS) entry which is preliminary data.</text>
</comment>
<gene>
    <name evidence="1" type="ORF">I4F81_009702</name>
</gene>
<sequence>MDGPAWTASKVKPLNKRECRLCKSSGEQCRHANESTAMALRRNPLVSLPAPAVRFGVTSDAIEDLPIMRMARFRGWARDYSTLPDPDMLESHPRRLHPDKCVSVDAKVTSIFKCIAGAFVSGLGKNPGKAGVRQPAYYIRASPGIGKTFLLFSVWRWWLQRRSDALHAAAQRLDRSSADTLAPSLELYSVSFNGKTAVCDDETTWAAESGAVSSLFGNLRLCYAELIDPSIPWVDFVEAVYEDVLDGKQRVYGVGVAVRKILRFRRGRSTAVPLLLVDELSKSSELFEKPLLQYDKKKFGSWPALIRSQFCQRMQVAGGAVLFASVDKTLMTAETKSSGRSMEQACRVGYFPAMDYLPAVQYGLAPLTKDPEGHFAIGKMLQHSDVDGAYTLMTMNKMKSILSENGGVMGDIEAEKAIDVAVVSAGITSGVQPLVSSFPGGMAGAWEVLAHVLLGREVESSARVLEHTLGSTVDDTWDDVAASGIISLEDRYPAMLPWTLLGLRTLLAGFSDPFFASLLTLLKFDGDRPTGTWLESFFVNWEVMISHARSRFPALYSRTTLQSLLCSRSPDAYVGSSHLINNVMVDGAQERSFGVHPRVLKDLLATALRSPGILFKSMYRLYTENAQPGVATDAAAFYRVVQDSKVPGSNKTLKEGSAVLVLYQIKDTGADSKVPAQTEDVRKSLKNLTAAIGEENWKQWKNRIVFVLIDRRSGKLLSSTVDSSVSFRSSDMGKQCVLLTGADLPGLFGAPLHDTLCASEFLKSEAVSNLSLFTDEVAEK</sequence>
<protein>
    <submittedName>
        <fullName evidence="1">Uncharacterized protein</fullName>
    </submittedName>
</protein>